<dbReference type="InterPro" id="IPR037460">
    <property type="entry name" value="SEST-like"/>
</dbReference>
<evidence type="ECO:0000256" key="1">
    <source>
        <dbReference type="PIRSR" id="PIRSR637460-1"/>
    </source>
</evidence>
<keyword evidence="2" id="KW-1015">Disulfide bond</keyword>
<keyword evidence="3" id="KW-0732">Signal</keyword>
<dbReference type="Proteomes" id="UP000572680">
    <property type="component" value="Unassembled WGS sequence"/>
</dbReference>
<reference evidence="5 6" key="1">
    <citation type="submission" date="2020-08" db="EMBL/GenBank/DDBJ databases">
        <title>Genomic Encyclopedia of Type Strains, Phase IV (KMG-IV): sequencing the most valuable type-strain genomes for metagenomic binning, comparative biology and taxonomic classification.</title>
        <authorList>
            <person name="Goeker M."/>
        </authorList>
    </citation>
    <scope>NUCLEOTIDE SEQUENCE [LARGE SCALE GENOMIC DNA]</scope>
    <source>
        <strain evidence="5 6">DSM 44197</strain>
    </source>
</reference>
<feature type="disulfide bond" evidence="2">
    <location>
        <begin position="205"/>
        <end position="254"/>
    </location>
</feature>
<dbReference type="PANTHER" id="PTHR37981:SF1">
    <property type="entry name" value="SGNH HYDROLASE-TYPE ESTERASE DOMAIN-CONTAINING PROTEIN"/>
    <property type="match status" value="1"/>
</dbReference>
<evidence type="ECO:0000313" key="6">
    <source>
        <dbReference type="Proteomes" id="UP000572680"/>
    </source>
</evidence>
<dbReference type="GO" id="GO:0004806">
    <property type="term" value="F:triacylglycerol lipase activity"/>
    <property type="evidence" value="ECO:0007669"/>
    <property type="project" value="TreeGrafter"/>
</dbReference>
<evidence type="ECO:0000259" key="4">
    <source>
        <dbReference type="Pfam" id="PF13472"/>
    </source>
</evidence>
<dbReference type="GO" id="GO:0019433">
    <property type="term" value="P:triglyceride catabolic process"/>
    <property type="evidence" value="ECO:0007669"/>
    <property type="project" value="TreeGrafter"/>
</dbReference>
<feature type="domain" description="SGNH hydrolase-type esterase" evidence="4">
    <location>
        <begin position="46"/>
        <end position="282"/>
    </location>
</feature>
<accession>A0A7W3LTT5</accession>
<protein>
    <submittedName>
        <fullName evidence="5">Lysophospholipase L1-like esterase</fullName>
    </submittedName>
</protein>
<comment type="caution">
    <text evidence="5">The sequence shown here is derived from an EMBL/GenBank/DDBJ whole genome shotgun (WGS) entry which is preliminary data.</text>
</comment>
<feature type="disulfide bond" evidence="2">
    <location>
        <begin position="142"/>
        <end position="155"/>
    </location>
</feature>
<dbReference type="Gene3D" id="3.40.50.1110">
    <property type="entry name" value="SGNH hydrolase"/>
    <property type="match status" value="1"/>
</dbReference>
<dbReference type="CDD" id="cd01823">
    <property type="entry name" value="SEST_like"/>
    <property type="match status" value="1"/>
</dbReference>
<dbReference type="EMBL" id="JACJIA010000008">
    <property type="protein sequence ID" value="MBA8954090.1"/>
    <property type="molecule type" value="Genomic_DNA"/>
</dbReference>
<evidence type="ECO:0000256" key="3">
    <source>
        <dbReference type="SAM" id="SignalP"/>
    </source>
</evidence>
<organism evidence="5 6">
    <name type="scientific">Actinomadura namibiensis</name>
    <dbReference type="NCBI Taxonomy" id="182080"/>
    <lineage>
        <taxon>Bacteria</taxon>
        <taxon>Bacillati</taxon>
        <taxon>Actinomycetota</taxon>
        <taxon>Actinomycetes</taxon>
        <taxon>Streptosporangiales</taxon>
        <taxon>Thermomonosporaceae</taxon>
        <taxon>Actinomadura</taxon>
    </lineage>
</organism>
<sequence length="298" mass="30382">MKKVLGLGAASLTLAVSAVAGGAAAAGGAVSAGGAAARWEGERYVALGDSFTAGPLIPKQHGTPAGCMRSDRNYPSLVAARVKARLTDVSCSGAKTTDMTASQRTPLGVNPPQLNAVTADTSLVTVGIGGNDIGFGEISIGCGLASATNPLGAPCTARYGTTIDQRIKETTPKVAAVLNGIRTRAPQAKVLVVGYLRLVPERPGCWPVVPIAQGDLAFLDGVERRLNAMLAEQAKASGATFVDAYEGGLGHDMCAASDRKWVEGIVLTSPAAPIHPNAAGMREVADRVVKALNASRDV</sequence>
<feature type="active site" evidence="1">
    <location>
        <position position="275"/>
    </location>
</feature>
<dbReference type="InterPro" id="IPR013830">
    <property type="entry name" value="SGNH_hydro"/>
</dbReference>
<gene>
    <name evidence="5" type="ORF">HNR61_005744</name>
</gene>
<dbReference type="RefSeq" id="WP_220509896.1">
    <property type="nucleotide sequence ID" value="NZ_BAAALP010000001.1"/>
</dbReference>
<keyword evidence="6" id="KW-1185">Reference proteome</keyword>
<dbReference type="PANTHER" id="PTHR37981">
    <property type="entry name" value="LIPASE 2"/>
    <property type="match status" value="1"/>
</dbReference>
<dbReference type="AlphaFoldDB" id="A0A7W3LTT5"/>
<dbReference type="SUPFAM" id="SSF52266">
    <property type="entry name" value="SGNH hydrolase"/>
    <property type="match status" value="1"/>
</dbReference>
<feature type="chain" id="PRO_5030946126" evidence="3">
    <location>
        <begin position="26"/>
        <end position="298"/>
    </location>
</feature>
<feature type="signal peptide" evidence="3">
    <location>
        <begin position="1"/>
        <end position="25"/>
    </location>
</feature>
<evidence type="ECO:0000256" key="2">
    <source>
        <dbReference type="PIRSR" id="PIRSR637460-2"/>
    </source>
</evidence>
<feature type="disulfide bond" evidence="2">
    <location>
        <begin position="67"/>
        <end position="91"/>
    </location>
</feature>
<evidence type="ECO:0000313" key="5">
    <source>
        <dbReference type="EMBL" id="MBA8954090.1"/>
    </source>
</evidence>
<dbReference type="Pfam" id="PF13472">
    <property type="entry name" value="Lipase_GDSL_2"/>
    <property type="match status" value="1"/>
</dbReference>
<feature type="active site" description="Nucleophile" evidence="1">
    <location>
        <position position="50"/>
    </location>
</feature>
<name>A0A7W3LTT5_ACTNM</name>
<dbReference type="InterPro" id="IPR036514">
    <property type="entry name" value="SGNH_hydro_sf"/>
</dbReference>
<proteinExistence type="predicted"/>